<dbReference type="GO" id="GO:0016787">
    <property type="term" value="F:hydrolase activity"/>
    <property type="evidence" value="ECO:0007669"/>
    <property type="project" value="UniProtKB-UniRule"/>
</dbReference>
<dbReference type="GO" id="GO:0005634">
    <property type="term" value="C:nucleus"/>
    <property type="evidence" value="ECO:0007669"/>
    <property type="project" value="TreeGrafter"/>
</dbReference>
<protein>
    <recommendedName>
        <fullName evidence="7">DNA 3'-5' helicase</fullName>
        <ecNumber evidence="7">5.6.2.4</ecNumber>
    </recommendedName>
</protein>
<evidence type="ECO:0000313" key="13">
    <source>
        <dbReference type="Proteomes" id="UP000000598"/>
    </source>
</evidence>
<dbReference type="KEGG" id="kla:KLLA0_C03674g"/>
<dbReference type="Gene3D" id="3.40.50.300">
    <property type="entry name" value="P-loop containing nucleotide triphosphate hydrolases"/>
    <property type="match status" value="2"/>
</dbReference>
<feature type="domain" description="UvrD-like helicase C-terminal" evidence="11">
    <location>
        <begin position="290"/>
        <end position="598"/>
    </location>
</feature>
<sequence>MMKRPTDSQNEIIQFPYIPASTLKVIAGPGSGKTYTLLCKVRELIQTGQVKPREIIILSLTNKAVDNITDNLLGVFQELSDKPYTDHEVDDIVSQIGIYTIHGLSNRIVTENMGIVNIIEENGWRGLVKLIPKDFWNKRNVNTANDRIITKKLQKLINEYQIDTDNIDETIEKVTKLMKHSNVLTNDDLIKMAVEFLKEPNSEEDTAFTKFVLNEAKVLIIDEFQDLYPGIFKLLKTLLGQKHFLIFGDINQSIYEFLGSNKEVMSELDRLRPDDKKFTKYIHDNFRSTPEITAAANAVINQTVPVQIKRENIVEKHPSGVYPIKYNCEELIDELDFIVSEICQLVCSSAKLSDIGILARTNSHSKAIADHLSTFGIPVSKLTTQPDWMSDQRIRFMIDLLQVAVSVIEEATLPKDASFTMKTKSNFSVIVTLAALKGFGSNTLQKLHENATATGASIWHFLTNTPVSKWGFTPAVTKKLENYLLAVSTLINDPPILEVEQPHILIDNCSSVISKLDLPLFMCDSNSESGSFQVNLKEFYSAIKLSLLSKPQDLPTATWFLETFHDQSIIYHNNQKSITQEQNTLGSVNVSTIHCAKGLEFPIVFLMGRTDYGNFPIETNALYVAVTRARNLLYLMNVQHRSLSAFPDRQSSLLQNQAFWKYYNSDLKRPFHASNVNNAMKFKKLQTKFGLMNRYFHSLSQSLKILRR</sequence>
<dbReference type="Gene3D" id="1.10.486.10">
    <property type="entry name" value="PCRA, domain 4"/>
    <property type="match status" value="1"/>
</dbReference>
<dbReference type="PANTHER" id="PTHR11070">
    <property type="entry name" value="UVRD / RECB / PCRA DNA HELICASE FAMILY MEMBER"/>
    <property type="match status" value="1"/>
</dbReference>
<evidence type="ECO:0000259" key="10">
    <source>
        <dbReference type="PROSITE" id="PS51198"/>
    </source>
</evidence>
<evidence type="ECO:0000256" key="3">
    <source>
        <dbReference type="ARBA" id="ARBA00022806"/>
    </source>
</evidence>
<keyword evidence="4 9" id="KW-0067">ATP-binding</keyword>
<dbReference type="PROSITE" id="PS51217">
    <property type="entry name" value="UVRD_HELICASE_CTER"/>
    <property type="match status" value="1"/>
</dbReference>
<keyword evidence="13" id="KW-1185">Reference proteome</keyword>
<evidence type="ECO:0000259" key="11">
    <source>
        <dbReference type="PROSITE" id="PS51217"/>
    </source>
</evidence>
<evidence type="ECO:0000256" key="5">
    <source>
        <dbReference type="ARBA" id="ARBA00023235"/>
    </source>
</evidence>
<keyword evidence="5" id="KW-0413">Isomerase</keyword>
<dbReference type="Proteomes" id="UP000000598">
    <property type="component" value="Chromosome C"/>
</dbReference>
<dbReference type="SUPFAM" id="SSF52540">
    <property type="entry name" value="P-loop containing nucleoside triphosphate hydrolases"/>
    <property type="match status" value="1"/>
</dbReference>
<keyword evidence="3 9" id="KW-0347">Helicase</keyword>
<dbReference type="GO" id="GO:0003677">
    <property type="term" value="F:DNA binding"/>
    <property type="evidence" value="ECO:0007669"/>
    <property type="project" value="InterPro"/>
</dbReference>
<dbReference type="AlphaFoldDB" id="Q6CUM9"/>
<keyword evidence="1 9" id="KW-0547">Nucleotide-binding</keyword>
<accession>Q6CUM9</accession>
<evidence type="ECO:0000313" key="12">
    <source>
        <dbReference type="EMBL" id="CAH01211.1"/>
    </source>
</evidence>
<dbReference type="eggNOG" id="KOG2108">
    <property type="taxonomic scope" value="Eukaryota"/>
</dbReference>
<dbReference type="InterPro" id="IPR000212">
    <property type="entry name" value="DNA_helicase_UvrD/REP"/>
</dbReference>
<dbReference type="EC" id="5.6.2.4" evidence="7"/>
<organism evidence="12 13">
    <name type="scientific">Kluyveromyces lactis (strain ATCC 8585 / CBS 2359 / DSM 70799 / NBRC 1267 / NRRL Y-1140 / WM37)</name>
    <name type="common">Yeast</name>
    <name type="synonym">Candida sphaerica</name>
    <dbReference type="NCBI Taxonomy" id="284590"/>
    <lineage>
        <taxon>Eukaryota</taxon>
        <taxon>Fungi</taxon>
        <taxon>Dikarya</taxon>
        <taxon>Ascomycota</taxon>
        <taxon>Saccharomycotina</taxon>
        <taxon>Saccharomycetes</taxon>
        <taxon>Saccharomycetales</taxon>
        <taxon>Saccharomycetaceae</taxon>
        <taxon>Kluyveromyces</taxon>
    </lineage>
</organism>
<dbReference type="InParanoid" id="Q6CUM9"/>
<dbReference type="GO" id="GO:0043138">
    <property type="term" value="F:3'-5' DNA helicase activity"/>
    <property type="evidence" value="ECO:0007669"/>
    <property type="project" value="UniProtKB-EC"/>
</dbReference>
<evidence type="ECO:0000256" key="1">
    <source>
        <dbReference type="ARBA" id="ARBA00022741"/>
    </source>
</evidence>
<feature type="binding site" evidence="9">
    <location>
        <begin position="27"/>
        <end position="34"/>
    </location>
    <ligand>
        <name>ATP</name>
        <dbReference type="ChEBI" id="CHEBI:30616"/>
    </ligand>
</feature>
<comment type="catalytic activity">
    <reaction evidence="6">
        <text>Couples ATP hydrolysis with the unwinding of duplex DNA by translocating in the 3'-5' direction.</text>
        <dbReference type="EC" id="5.6.2.4"/>
    </reaction>
</comment>
<gene>
    <name evidence="12" type="ORF">KLLA0_C03674g</name>
</gene>
<dbReference type="PaxDb" id="284590-Q6CUM9"/>
<dbReference type="PROSITE" id="PS51198">
    <property type="entry name" value="UVRD_HELICASE_ATP_BIND"/>
    <property type="match status" value="1"/>
</dbReference>
<dbReference type="InterPro" id="IPR027417">
    <property type="entry name" value="P-loop_NTPase"/>
</dbReference>
<dbReference type="FunCoup" id="Q6CUM9">
    <property type="interactions" value="21"/>
</dbReference>
<dbReference type="EMBL" id="CR382123">
    <property type="protein sequence ID" value="CAH01211.1"/>
    <property type="molecule type" value="Genomic_DNA"/>
</dbReference>
<dbReference type="GO" id="GO:0000725">
    <property type="term" value="P:recombinational repair"/>
    <property type="evidence" value="ECO:0007669"/>
    <property type="project" value="TreeGrafter"/>
</dbReference>
<proteinExistence type="predicted"/>
<dbReference type="STRING" id="284590.Q6CUM9"/>
<evidence type="ECO:0000256" key="7">
    <source>
        <dbReference type="ARBA" id="ARBA00034808"/>
    </source>
</evidence>
<dbReference type="OMA" id="ENGWRGL"/>
<evidence type="ECO:0000256" key="4">
    <source>
        <dbReference type="ARBA" id="ARBA00022840"/>
    </source>
</evidence>
<comment type="catalytic activity">
    <reaction evidence="8">
        <text>ATP + H2O = ADP + phosphate + H(+)</text>
        <dbReference type="Rhea" id="RHEA:13065"/>
        <dbReference type="ChEBI" id="CHEBI:15377"/>
        <dbReference type="ChEBI" id="CHEBI:15378"/>
        <dbReference type="ChEBI" id="CHEBI:30616"/>
        <dbReference type="ChEBI" id="CHEBI:43474"/>
        <dbReference type="ChEBI" id="CHEBI:456216"/>
        <dbReference type="EC" id="5.6.2.4"/>
    </reaction>
</comment>
<dbReference type="Pfam" id="PF00580">
    <property type="entry name" value="UvrD-helicase"/>
    <property type="match status" value="1"/>
</dbReference>
<dbReference type="InterPro" id="IPR014017">
    <property type="entry name" value="DNA_helicase_UvrD-like_C"/>
</dbReference>
<evidence type="ECO:0000256" key="6">
    <source>
        <dbReference type="ARBA" id="ARBA00034617"/>
    </source>
</evidence>
<evidence type="ECO:0000256" key="2">
    <source>
        <dbReference type="ARBA" id="ARBA00022801"/>
    </source>
</evidence>
<dbReference type="InterPro" id="IPR014016">
    <property type="entry name" value="UvrD-like_ATP-bd"/>
</dbReference>
<dbReference type="HOGENOM" id="CLU_004585_7_0_1"/>
<evidence type="ECO:0000256" key="8">
    <source>
        <dbReference type="ARBA" id="ARBA00048988"/>
    </source>
</evidence>
<evidence type="ECO:0000256" key="9">
    <source>
        <dbReference type="PROSITE-ProRule" id="PRU00560"/>
    </source>
</evidence>
<feature type="domain" description="UvrD-like helicase ATP-binding" evidence="10">
    <location>
        <begin position="6"/>
        <end position="289"/>
    </location>
</feature>
<dbReference type="GO" id="GO:0005524">
    <property type="term" value="F:ATP binding"/>
    <property type="evidence" value="ECO:0007669"/>
    <property type="project" value="UniProtKB-UniRule"/>
</dbReference>
<dbReference type="PANTHER" id="PTHR11070:SF46">
    <property type="entry name" value="ATP-DEPENDENT DNA HELICASE HMI1, MITOCHONDRIAL"/>
    <property type="match status" value="1"/>
</dbReference>
<dbReference type="Pfam" id="PF13361">
    <property type="entry name" value="UvrD_C"/>
    <property type="match status" value="1"/>
</dbReference>
<name>Q6CUM9_KLULA</name>
<reference evidence="12 13" key="1">
    <citation type="journal article" date="2004" name="Nature">
        <title>Genome evolution in yeasts.</title>
        <authorList>
            <consortium name="Genolevures"/>
            <person name="Dujon B."/>
            <person name="Sherman D."/>
            <person name="Fischer G."/>
            <person name="Durrens P."/>
            <person name="Casaregola S."/>
            <person name="Lafontaine I."/>
            <person name="de Montigny J."/>
            <person name="Marck C."/>
            <person name="Neuveglise C."/>
            <person name="Talla E."/>
            <person name="Goffard N."/>
            <person name="Frangeul L."/>
            <person name="Aigle M."/>
            <person name="Anthouard V."/>
            <person name="Babour A."/>
            <person name="Barbe V."/>
            <person name="Barnay S."/>
            <person name="Blanchin S."/>
            <person name="Beckerich J.M."/>
            <person name="Beyne E."/>
            <person name="Bleykasten C."/>
            <person name="Boisrame A."/>
            <person name="Boyer J."/>
            <person name="Cattolico L."/>
            <person name="Confanioleri F."/>
            <person name="de Daruvar A."/>
            <person name="Despons L."/>
            <person name="Fabre E."/>
            <person name="Fairhead C."/>
            <person name="Ferry-Dumazet H."/>
            <person name="Groppi A."/>
            <person name="Hantraye F."/>
            <person name="Hennequin C."/>
            <person name="Jauniaux N."/>
            <person name="Joyet P."/>
            <person name="Kachouri R."/>
            <person name="Kerrest A."/>
            <person name="Koszul R."/>
            <person name="Lemaire M."/>
            <person name="Lesur I."/>
            <person name="Ma L."/>
            <person name="Muller H."/>
            <person name="Nicaud J.M."/>
            <person name="Nikolski M."/>
            <person name="Oztas S."/>
            <person name="Ozier-Kalogeropoulos O."/>
            <person name="Pellenz S."/>
            <person name="Potier S."/>
            <person name="Richard G.F."/>
            <person name="Straub M.L."/>
            <person name="Suleau A."/>
            <person name="Swennene D."/>
            <person name="Tekaia F."/>
            <person name="Wesolowski-Louvel M."/>
            <person name="Westhof E."/>
            <person name="Wirth B."/>
            <person name="Zeniou-Meyer M."/>
            <person name="Zivanovic I."/>
            <person name="Bolotin-Fukuhara M."/>
            <person name="Thierry A."/>
            <person name="Bouchier C."/>
            <person name="Caudron B."/>
            <person name="Scarpelli C."/>
            <person name="Gaillardin C."/>
            <person name="Weissenbach J."/>
            <person name="Wincker P."/>
            <person name="Souciet J.L."/>
        </authorList>
    </citation>
    <scope>NUCLEOTIDE SEQUENCE [LARGE SCALE GENOMIC DNA]</scope>
    <source>
        <strain evidence="13">ATCC 8585 / CBS 2359 / DSM 70799 / NBRC 1267 / NRRL Y-1140 / WM37</strain>
    </source>
</reference>
<keyword evidence="2 9" id="KW-0378">Hydrolase</keyword>